<dbReference type="PROSITE" id="PS51755">
    <property type="entry name" value="OMPR_PHOB"/>
    <property type="match status" value="1"/>
</dbReference>
<evidence type="ECO:0000313" key="6">
    <source>
        <dbReference type="Proteomes" id="UP000791080"/>
    </source>
</evidence>
<evidence type="ECO:0000313" key="5">
    <source>
        <dbReference type="EMBL" id="MCP2330932.1"/>
    </source>
</evidence>
<evidence type="ECO:0000256" key="1">
    <source>
        <dbReference type="ARBA" id="ARBA00023125"/>
    </source>
</evidence>
<dbReference type="RefSeq" id="WP_026420368.1">
    <property type="nucleotide sequence ID" value="NZ_AUBJ02000001.1"/>
</dbReference>
<feature type="DNA-binding region" description="OmpR/PhoB-type" evidence="2">
    <location>
        <begin position="1"/>
        <end position="96"/>
    </location>
</feature>
<reference evidence="5 6" key="2">
    <citation type="submission" date="2022-06" db="EMBL/GenBank/DDBJ databases">
        <title>Genomic Encyclopedia of Type Strains, Phase I: the one thousand microbial genomes (KMG-I) project.</title>
        <authorList>
            <person name="Kyrpides N."/>
        </authorList>
    </citation>
    <scope>NUCLEOTIDE SEQUENCE [LARGE SCALE GENOMIC DNA]</scope>
    <source>
        <strain evidence="5 6">DSM 43889</strain>
    </source>
</reference>
<feature type="domain" description="OmpR/PhoB-type" evidence="4">
    <location>
        <begin position="1"/>
        <end position="96"/>
    </location>
</feature>
<proteinExistence type="predicted"/>
<gene>
    <name evidence="5" type="ORF">G443_001202</name>
</gene>
<dbReference type="Proteomes" id="UP000791080">
    <property type="component" value="Unassembled WGS sequence"/>
</dbReference>
<evidence type="ECO:0000256" key="2">
    <source>
        <dbReference type="PROSITE-ProRule" id="PRU01091"/>
    </source>
</evidence>
<comment type="caution">
    <text evidence="5">The sequence shown here is derived from an EMBL/GenBank/DDBJ whole genome shotgun (WGS) entry which is preliminary data.</text>
</comment>
<evidence type="ECO:0000256" key="3">
    <source>
        <dbReference type="SAM" id="MobiDB-lite"/>
    </source>
</evidence>
<dbReference type="InterPro" id="IPR051677">
    <property type="entry name" value="AfsR-DnrI-RedD_regulator"/>
</dbReference>
<dbReference type="PANTHER" id="PTHR35807:SF1">
    <property type="entry name" value="TRANSCRIPTIONAL REGULATOR REDD"/>
    <property type="match status" value="1"/>
</dbReference>
<keyword evidence="1 2" id="KW-0238">DNA-binding</keyword>
<protein>
    <submittedName>
        <fullName evidence="5">Transcriptional regulatory protein, C terminal</fullName>
    </submittedName>
</protein>
<accession>A0ABT1JEK8</accession>
<reference evidence="5 6" key="1">
    <citation type="submission" date="2013-07" db="EMBL/GenBank/DDBJ databases">
        <authorList>
            <consortium name="DOE Joint Genome Institute"/>
            <person name="Reeve W."/>
            <person name="Huntemann M."/>
            <person name="Han J."/>
            <person name="Chen A."/>
            <person name="Kyrpides N."/>
            <person name="Mavromatis K."/>
            <person name="Markowitz V."/>
            <person name="Palaniappan K."/>
            <person name="Ivanova N."/>
            <person name="Schaumberg A."/>
            <person name="Pati A."/>
            <person name="Liolios K."/>
            <person name="Nordberg H.P."/>
            <person name="Cantor M.N."/>
            <person name="Hua S.X."/>
            <person name="Woyke T."/>
        </authorList>
    </citation>
    <scope>NUCLEOTIDE SEQUENCE [LARGE SCALE GENOMIC DNA]</scope>
    <source>
        <strain evidence="5 6">DSM 43889</strain>
    </source>
</reference>
<organism evidence="5 6">
    <name type="scientific">Actinoalloteichus caeruleus DSM 43889</name>
    <dbReference type="NCBI Taxonomy" id="1120930"/>
    <lineage>
        <taxon>Bacteria</taxon>
        <taxon>Bacillati</taxon>
        <taxon>Actinomycetota</taxon>
        <taxon>Actinomycetes</taxon>
        <taxon>Pseudonocardiales</taxon>
        <taxon>Pseudonocardiaceae</taxon>
        <taxon>Actinoalloteichus</taxon>
        <taxon>Actinoalloteichus cyanogriseus</taxon>
    </lineage>
</organism>
<dbReference type="InterPro" id="IPR036388">
    <property type="entry name" value="WH-like_DNA-bd_sf"/>
</dbReference>
<dbReference type="SUPFAM" id="SSF46894">
    <property type="entry name" value="C-terminal effector domain of the bipartite response regulators"/>
    <property type="match status" value="1"/>
</dbReference>
<dbReference type="PANTHER" id="PTHR35807">
    <property type="entry name" value="TRANSCRIPTIONAL REGULATOR REDD-RELATED"/>
    <property type="match status" value="1"/>
</dbReference>
<dbReference type="Gene3D" id="1.10.10.10">
    <property type="entry name" value="Winged helix-like DNA-binding domain superfamily/Winged helix DNA-binding domain"/>
    <property type="match status" value="1"/>
</dbReference>
<feature type="compositionally biased region" description="Basic and acidic residues" evidence="3">
    <location>
        <begin position="183"/>
        <end position="194"/>
    </location>
</feature>
<keyword evidence="6" id="KW-1185">Reference proteome</keyword>
<dbReference type="InterPro" id="IPR016032">
    <property type="entry name" value="Sig_transdc_resp-reg_C-effctor"/>
</dbReference>
<evidence type="ECO:0000259" key="4">
    <source>
        <dbReference type="PROSITE" id="PS51755"/>
    </source>
</evidence>
<dbReference type="SMART" id="SM00862">
    <property type="entry name" value="Trans_reg_C"/>
    <property type="match status" value="1"/>
</dbReference>
<name>A0ABT1JEK8_ACTCY</name>
<feature type="region of interest" description="Disordered" evidence="3">
    <location>
        <begin position="172"/>
        <end position="198"/>
    </location>
</feature>
<sequence length="332" mass="35545">MRIRVLGAVRAEARGTALLLGGPKHRAVLRYLALRANSVVSIEDLLAALWRDEPPRTGRKMIQNTVSELRGVLAQDDDPSGGAVLLTHSPGYLLRIDPDRVDAGRFARHAEDGLRLLRDGDRRQGLDRLRSALAVWPPETPQPAPGSLEAEWAEWRDLLRLRRAVEERIVEESEAGGALAARPEPDRPPREVIRPDGGGLGTSSVLLVTAESPATPGESPAETTHREAWAAARVHAHLRAAGGRVHVEFGSLVIAVLPAPPAEARAVAGRIRADLIGREGGRARTVSAVVLPAGPAEEPVPAALVDEGVRLLSERERGVEAAPAELPSEVRA</sequence>
<dbReference type="Pfam" id="PF00486">
    <property type="entry name" value="Trans_reg_C"/>
    <property type="match status" value="1"/>
</dbReference>
<dbReference type="EMBL" id="AUBJ02000001">
    <property type="protein sequence ID" value="MCP2330932.1"/>
    <property type="molecule type" value="Genomic_DNA"/>
</dbReference>
<dbReference type="InterPro" id="IPR001867">
    <property type="entry name" value="OmpR/PhoB-type_DNA-bd"/>
</dbReference>